<feature type="transmembrane region" description="Helical" evidence="12">
    <location>
        <begin position="804"/>
        <end position="827"/>
    </location>
</feature>
<feature type="transmembrane region" description="Helical" evidence="12">
    <location>
        <begin position="139"/>
        <end position="160"/>
    </location>
</feature>
<feature type="domain" description="ABC transmembrane type-1" evidence="14">
    <location>
        <begin position="759"/>
        <end position="1048"/>
    </location>
</feature>
<name>U4LL60_PYROM</name>
<keyword evidence="16" id="KW-1185">Reference proteome</keyword>
<dbReference type="GO" id="GO:0016887">
    <property type="term" value="F:ATP hydrolysis activity"/>
    <property type="evidence" value="ECO:0007669"/>
    <property type="project" value="InterPro"/>
</dbReference>
<dbReference type="FunFam" id="1.20.1560.10:FF:000102">
    <property type="entry name" value="ABC multidrug transporter Mdr1"/>
    <property type="match status" value="1"/>
</dbReference>
<keyword evidence="8 12" id="KW-1133">Transmembrane helix</keyword>
<keyword evidence="3" id="KW-0813">Transport</keyword>
<feature type="transmembrane region" description="Helical" evidence="12">
    <location>
        <begin position="905"/>
        <end position="926"/>
    </location>
</feature>
<dbReference type="CDD" id="cd03249">
    <property type="entry name" value="ABC_MTABC3_MDL1_MDL2"/>
    <property type="match status" value="2"/>
</dbReference>
<evidence type="ECO:0000256" key="2">
    <source>
        <dbReference type="ARBA" id="ARBA00007577"/>
    </source>
</evidence>
<dbReference type="InterPro" id="IPR036640">
    <property type="entry name" value="ABC1_TM_sf"/>
</dbReference>
<dbReference type="EMBL" id="HF935887">
    <property type="protein sequence ID" value="CCX13655.1"/>
    <property type="molecule type" value="Genomic_DNA"/>
</dbReference>
<dbReference type="CDD" id="cd18577">
    <property type="entry name" value="ABC_6TM_Pgp_ABCB1_D1_like"/>
    <property type="match status" value="1"/>
</dbReference>
<keyword evidence="4" id="KW-1003">Cell membrane</keyword>
<dbReference type="Pfam" id="PF00664">
    <property type="entry name" value="ABC_membrane"/>
    <property type="match status" value="2"/>
</dbReference>
<evidence type="ECO:0000256" key="4">
    <source>
        <dbReference type="ARBA" id="ARBA00022475"/>
    </source>
</evidence>
<keyword evidence="9 12" id="KW-0472">Membrane</keyword>
<dbReference type="PROSITE" id="PS50929">
    <property type="entry name" value="ABC_TM1F"/>
    <property type="match status" value="2"/>
</dbReference>
<dbReference type="Proteomes" id="UP000018144">
    <property type="component" value="Unassembled WGS sequence"/>
</dbReference>
<sequence length="1328" mass="145169">MSTDDTEKINHELDGEKEAPPRQSTESLRKLDSKVQAANKDDKVEVDELAHLPEHEREIIRRQVDILDVKLNFGALYRFATVNDIILVIIGSLTSIIGGAILPFMTILFGSLAQTFQDFALGKITSGHMQSEINRFTLYFVYLGIGEFVMVYIGTVSFIYTGEHIAAKVREEYLQAILRQNIGYFDKLGAGEITTRITADTNLIQDGISEKIGLTLTAVASFFTAFIIGFVKSWKLTLILSCTFFAITGVMGGASPFIVKFSKANIQSYAEGGTVAEEVFSSIRNTQAFNTQDKLARMYDKHLQVARGWGFRSKAVIGGMGIVYLNYGLAFWQGSRFMIRGEANLSGVLTVLMAVMIGAFSLGNVAPNTQAFTTAVSAAQKIYSTIDRVSPLNPDDESGEKLESVEGTIELRHVKHIYPSRPAVEVLKDMSLYIPAGKVTALVGASGSGKSTIVGLVERFYDPVAGEILLDGHDVRDLNLRWLREHISLVSQEPTLFATTIYENVCHGLIGTRHENASEEVKRDLVVKACIMSNADGFIRSLPEGYETNVGERGFLMSGGQKQRIAIARAVVSDPKILLLDEATSALDTRSEGVVQAALDEAAKGRTTIVIAHRLSTIKTASNIVVMQEGRIVEQGTHDELLERKGAYYGLVEAQQIAQAKEKEAVMGAQDSDESSIDEDEELVLKITKSHNSGKGDASVDPADENIRDKLTRTATAKSKSSIALANKPKEVKGTYSLWTLIKMTAALNTTRKEKILMVVGLFASIVCGSGNTVQAVFFAKAIMSLSKPPSQFAEVKSGANFWSGMYLMLAIIIFSAYAIQGMAFAYCSERLIHRVRDKAFRTMLRQDIGWFDKEENTTGSLVSFLSTESTHLAGMSGVTLGTILNVSTTLISALVVGMAVGWKLALVCTACIPVLLACGFLRFWMLARFQRISKRAYEKSAGYACEATSAIRTVASLARERDVAGKYHEQLVEQGKKSLISILKNSLLYASSQSLMFLVMALGFWYGGSLIRTQEYDMLKFFLVYSAIIFGAQSAGTIFSFAPDMGKAKQAATELKVLFDRVPEIDVWSPDGEQVTAMEGTLEFRDVHFRYPTRAEQPVLRGLNLTVKPGQYIALVGPSGCGKSTTISLIERFYNPLHGGVFVDGKDISSLNLTQYRSHLALVSQEPTLYQGTIRENILLGGDREDVTDADIEAACKAANIYDFIISLPEGFNTLCGSKGTLLSGGQKQRIAIARALIRNPKILLLDEATSALDSESEKVVQEALDKAAKGRTTIAVAHRLSTIQKADVIYVFDAGRVVEAGNHDELMRLGGKYAELVGMQSLGRNA</sequence>
<dbReference type="OrthoDB" id="6500128at2759"/>
<feature type="domain" description="ABC transporter" evidence="13">
    <location>
        <begin position="1083"/>
        <end position="1321"/>
    </location>
</feature>
<dbReference type="PROSITE" id="PS00211">
    <property type="entry name" value="ABC_TRANSPORTER_1"/>
    <property type="match status" value="2"/>
</dbReference>
<feature type="region of interest" description="Disordered" evidence="11">
    <location>
        <begin position="1"/>
        <end position="37"/>
    </location>
</feature>
<evidence type="ECO:0000259" key="14">
    <source>
        <dbReference type="PROSITE" id="PS50929"/>
    </source>
</evidence>
<feature type="transmembrane region" description="Helical" evidence="12">
    <location>
        <begin position="879"/>
        <end position="899"/>
    </location>
</feature>
<feature type="domain" description="ABC transmembrane type-1" evidence="14">
    <location>
        <begin position="89"/>
        <end position="374"/>
    </location>
</feature>
<evidence type="ECO:0000256" key="11">
    <source>
        <dbReference type="SAM" id="MobiDB-lite"/>
    </source>
</evidence>
<dbReference type="GO" id="GO:0015421">
    <property type="term" value="F:ABC-type oligopeptide transporter activity"/>
    <property type="evidence" value="ECO:0007669"/>
    <property type="project" value="TreeGrafter"/>
</dbReference>
<dbReference type="InterPro" id="IPR039421">
    <property type="entry name" value="Type_1_exporter"/>
</dbReference>
<dbReference type="SUPFAM" id="SSF52540">
    <property type="entry name" value="P-loop containing nucleoside triphosphate hydrolases"/>
    <property type="match status" value="2"/>
</dbReference>
<feature type="transmembrane region" description="Helical" evidence="12">
    <location>
        <begin position="756"/>
        <end position="784"/>
    </location>
</feature>
<feature type="transmembrane region" description="Helical" evidence="12">
    <location>
        <begin position="987"/>
        <end position="1007"/>
    </location>
</feature>
<evidence type="ECO:0000256" key="10">
    <source>
        <dbReference type="ARBA" id="ARBA00023180"/>
    </source>
</evidence>
<keyword evidence="10" id="KW-0325">Glycoprotein</keyword>
<feature type="transmembrane region" description="Helical" evidence="12">
    <location>
        <begin position="1019"/>
        <end position="1043"/>
    </location>
</feature>
<keyword evidence="7" id="KW-0067">ATP-binding</keyword>
<dbReference type="OMA" id="GFGQEEQ"/>
<feature type="compositionally biased region" description="Basic and acidic residues" evidence="11">
    <location>
        <begin position="27"/>
        <end position="37"/>
    </location>
</feature>
<dbReference type="InterPro" id="IPR003439">
    <property type="entry name" value="ABC_transporter-like_ATP-bd"/>
</dbReference>
<organism evidence="15 16">
    <name type="scientific">Pyronema omphalodes (strain CBS 100304)</name>
    <name type="common">Pyronema confluens</name>
    <dbReference type="NCBI Taxonomy" id="1076935"/>
    <lineage>
        <taxon>Eukaryota</taxon>
        <taxon>Fungi</taxon>
        <taxon>Dikarya</taxon>
        <taxon>Ascomycota</taxon>
        <taxon>Pezizomycotina</taxon>
        <taxon>Pezizomycetes</taxon>
        <taxon>Pezizales</taxon>
        <taxon>Pyronemataceae</taxon>
        <taxon>Pyronema</taxon>
    </lineage>
</organism>
<comment type="subcellular location">
    <subcellularLocation>
        <location evidence="1">Cell membrane</location>
        <topology evidence="1">Multi-pass membrane protein</topology>
    </subcellularLocation>
</comment>
<dbReference type="InterPro" id="IPR027417">
    <property type="entry name" value="P-loop_NTPase"/>
</dbReference>
<feature type="transmembrane region" description="Helical" evidence="12">
    <location>
        <begin position="315"/>
        <end position="333"/>
    </location>
</feature>
<dbReference type="GO" id="GO:0005524">
    <property type="term" value="F:ATP binding"/>
    <property type="evidence" value="ECO:0007669"/>
    <property type="project" value="UniProtKB-KW"/>
</dbReference>
<dbReference type="InterPro" id="IPR011527">
    <property type="entry name" value="ABC1_TM_dom"/>
</dbReference>
<feature type="transmembrane region" description="Helical" evidence="12">
    <location>
        <begin position="85"/>
        <end position="109"/>
    </location>
</feature>
<feature type="transmembrane region" description="Helical" evidence="12">
    <location>
        <begin position="212"/>
        <end position="231"/>
    </location>
</feature>
<dbReference type="CDD" id="cd18578">
    <property type="entry name" value="ABC_6TM_Pgp_ABCB1_D2_like"/>
    <property type="match status" value="1"/>
</dbReference>
<proteinExistence type="inferred from homology"/>
<dbReference type="eggNOG" id="KOG0055">
    <property type="taxonomic scope" value="Eukaryota"/>
</dbReference>
<feature type="transmembrane region" description="Helical" evidence="12">
    <location>
        <begin position="345"/>
        <end position="365"/>
    </location>
</feature>
<dbReference type="SUPFAM" id="SSF90123">
    <property type="entry name" value="ABC transporter transmembrane region"/>
    <property type="match status" value="2"/>
</dbReference>
<dbReference type="Gene3D" id="1.20.1560.10">
    <property type="entry name" value="ABC transporter type 1, transmembrane domain"/>
    <property type="match status" value="2"/>
</dbReference>
<evidence type="ECO:0000256" key="9">
    <source>
        <dbReference type="ARBA" id="ARBA00023136"/>
    </source>
</evidence>
<dbReference type="GO" id="GO:0005886">
    <property type="term" value="C:plasma membrane"/>
    <property type="evidence" value="ECO:0007669"/>
    <property type="project" value="UniProtKB-SubCell"/>
</dbReference>
<dbReference type="Gene3D" id="3.40.50.300">
    <property type="entry name" value="P-loop containing nucleotide triphosphate hydrolases"/>
    <property type="match status" value="2"/>
</dbReference>
<keyword evidence="5 12" id="KW-0812">Transmembrane</keyword>
<evidence type="ECO:0000256" key="7">
    <source>
        <dbReference type="ARBA" id="ARBA00022840"/>
    </source>
</evidence>
<evidence type="ECO:0000313" key="15">
    <source>
        <dbReference type="EMBL" id="CCX13655.1"/>
    </source>
</evidence>
<evidence type="ECO:0000256" key="12">
    <source>
        <dbReference type="SAM" id="Phobius"/>
    </source>
</evidence>
<comment type="similarity">
    <text evidence="2">Belongs to the ABC transporter superfamily. ABCB family. Multidrug resistance exporter (TC 3.A.1.201) subfamily.</text>
</comment>
<feature type="transmembrane region" description="Helical" evidence="12">
    <location>
        <begin position="237"/>
        <end position="259"/>
    </location>
</feature>
<evidence type="ECO:0000256" key="8">
    <source>
        <dbReference type="ARBA" id="ARBA00022989"/>
    </source>
</evidence>
<dbReference type="FunFam" id="3.40.50.300:FF:000251">
    <property type="entry name" value="ABC transporter B family member 19"/>
    <property type="match status" value="1"/>
</dbReference>
<evidence type="ECO:0000256" key="6">
    <source>
        <dbReference type="ARBA" id="ARBA00022741"/>
    </source>
</evidence>
<dbReference type="PANTHER" id="PTHR43394">
    <property type="entry name" value="ATP-DEPENDENT PERMEASE MDL1, MITOCHONDRIAL"/>
    <property type="match status" value="1"/>
</dbReference>
<dbReference type="GO" id="GO:0005743">
    <property type="term" value="C:mitochondrial inner membrane"/>
    <property type="evidence" value="ECO:0007669"/>
    <property type="project" value="TreeGrafter"/>
</dbReference>
<dbReference type="InterPro" id="IPR017871">
    <property type="entry name" value="ABC_transporter-like_CS"/>
</dbReference>
<accession>U4LL60</accession>
<reference evidence="15 16" key="1">
    <citation type="journal article" date="2013" name="PLoS Genet.">
        <title>The genome and development-dependent transcriptomes of Pyronema confluens: a window into fungal evolution.</title>
        <authorList>
            <person name="Traeger S."/>
            <person name="Altegoer F."/>
            <person name="Freitag M."/>
            <person name="Gabaldon T."/>
            <person name="Kempken F."/>
            <person name="Kumar A."/>
            <person name="Marcet-Houben M."/>
            <person name="Poggeler S."/>
            <person name="Stajich J.E."/>
            <person name="Nowrousian M."/>
        </authorList>
    </citation>
    <scope>NUCLEOTIDE SEQUENCE [LARGE SCALE GENOMIC DNA]</scope>
    <source>
        <strain evidence="16">CBS 100304</strain>
        <tissue evidence="15">Vegetative mycelium</tissue>
    </source>
</reference>
<dbReference type="STRING" id="1076935.U4LL60"/>
<dbReference type="Pfam" id="PF00005">
    <property type="entry name" value="ABC_tran"/>
    <property type="match status" value="2"/>
</dbReference>
<feature type="compositionally biased region" description="Basic and acidic residues" evidence="11">
    <location>
        <begin position="1"/>
        <end position="20"/>
    </location>
</feature>
<dbReference type="GO" id="GO:0090374">
    <property type="term" value="P:oligopeptide export from mitochondrion"/>
    <property type="evidence" value="ECO:0007669"/>
    <property type="project" value="TreeGrafter"/>
</dbReference>
<feature type="domain" description="ABC transporter" evidence="13">
    <location>
        <begin position="412"/>
        <end position="654"/>
    </location>
</feature>
<evidence type="ECO:0000259" key="13">
    <source>
        <dbReference type="PROSITE" id="PS50893"/>
    </source>
</evidence>
<protein>
    <submittedName>
        <fullName evidence="15">Similar to Multidrug resistance protein 1 acc. no. P08183</fullName>
    </submittedName>
</protein>
<evidence type="ECO:0000256" key="5">
    <source>
        <dbReference type="ARBA" id="ARBA00022692"/>
    </source>
</evidence>
<evidence type="ECO:0000313" key="16">
    <source>
        <dbReference type="Proteomes" id="UP000018144"/>
    </source>
</evidence>
<dbReference type="SMART" id="SM00382">
    <property type="entry name" value="AAA"/>
    <property type="match status" value="2"/>
</dbReference>
<dbReference type="FunFam" id="1.20.1560.10:FF:000009">
    <property type="entry name" value="ABC transporter B family member 1"/>
    <property type="match status" value="1"/>
</dbReference>
<dbReference type="PANTHER" id="PTHR43394:SF1">
    <property type="entry name" value="ATP-BINDING CASSETTE SUB-FAMILY B MEMBER 10, MITOCHONDRIAL"/>
    <property type="match status" value="1"/>
</dbReference>
<evidence type="ECO:0000256" key="1">
    <source>
        <dbReference type="ARBA" id="ARBA00004651"/>
    </source>
</evidence>
<keyword evidence="6" id="KW-0547">Nucleotide-binding</keyword>
<evidence type="ECO:0000256" key="3">
    <source>
        <dbReference type="ARBA" id="ARBA00022448"/>
    </source>
</evidence>
<dbReference type="FunFam" id="3.40.50.300:FF:000302">
    <property type="entry name" value="ATP-binding cassette subfamily B member 5"/>
    <property type="match status" value="1"/>
</dbReference>
<gene>
    <name evidence="15" type="ORF">PCON_13248</name>
</gene>
<dbReference type="PROSITE" id="PS50893">
    <property type="entry name" value="ABC_TRANSPORTER_2"/>
    <property type="match status" value="2"/>
</dbReference>
<dbReference type="InterPro" id="IPR003593">
    <property type="entry name" value="AAA+_ATPase"/>
</dbReference>